<reference evidence="2 3" key="1">
    <citation type="submission" date="2018-08" db="EMBL/GenBank/DDBJ databases">
        <title>A genome reference for cultivated species of the human gut microbiota.</title>
        <authorList>
            <person name="Zou Y."/>
            <person name="Xue W."/>
            <person name="Luo G."/>
        </authorList>
    </citation>
    <scope>NUCLEOTIDE SEQUENCE [LARGE SCALE GENOMIC DNA]</scope>
    <source>
        <strain evidence="2 3">AF33-12</strain>
    </source>
</reference>
<evidence type="ECO:0000313" key="2">
    <source>
        <dbReference type="EMBL" id="RHM76120.1"/>
    </source>
</evidence>
<reference evidence="1" key="2">
    <citation type="submission" date="2021-10" db="EMBL/GenBank/DDBJ databases">
        <title>Collection of gut derived symbiotic bacterial strains cultured from healthy donors.</title>
        <authorList>
            <person name="Lin H."/>
            <person name="Littmann E."/>
            <person name="Claire K."/>
            <person name="Pamer E."/>
        </authorList>
    </citation>
    <scope>NUCLEOTIDE SEQUENCE</scope>
    <source>
        <strain evidence="1">MSK.23.4</strain>
    </source>
</reference>
<protein>
    <recommendedName>
        <fullName evidence="4">Replication protein</fullName>
    </recommendedName>
</protein>
<evidence type="ECO:0008006" key="4">
    <source>
        <dbReference type="Google" id="ProtNLM"/>
    </source>
</evidence>
<name>A0A415S9G1_MEDGN</name>
<dbReference type="AlphaFoldDB" id="A0A415S9G1"/>
<evidence type="ECO:0000313" key="1">
    <source>
        <dbReference type="EMBL" id="MCB5493699.1"/>
    </source>
</evidence>
<gene>
    <name evidence="2" type="ORF">DWZ50_09005</name>
    <name evidence="1" type="ORF">LIQ10_08090</name>
</gene>
<dbReference type="Proteomes" id="UP001297422">
    <property type="component" value="Unassembled WGS sequence"/>
</dbReference>
<dbReference type="EMBL" id="JAJBNC010000011">
    <property type="protein sequence ID" value="MCB5493699.1"/>
    <property type="molecule type" value="Genomic_DNA"/>
</dbReference>
<organism evidence="2 3">
    <name type="scientific">Mediterraneibacter gnavus</name>
    <name type="common">Ruminococcus gnavus</name>
    <dbReference type="NCBI Taxonomy" id="33038"/>
    <lineage>
        <taxon>Bacteria</taxon>
        <taxon>Bacillati</taxon>
        <taxon>Bacillota</taxon>
        <taxon>Clostridia</taxon>
        <taxon>Lachnospirales</taxon>
        <taxon>Lachnospiraceae</taxon>
        <taxon>Mediterraneibacter</taxon>
    </lineage>
</organism>
<accession>A0A415S9G1</accession>
<evidence type="ECO:0000313" key="3">
    <source>
        <dbReference type="Proteomes" id="UP000285610"/>
    </source>
</evidence>
<dbReference type="EMBL" id="QRQE01000019">
    <property type="protein sequence ID" value="RHM76120.1"/>
    <property type="molecule type" value="Genomic_DNA"/>
</dbReference>
<dbReference type="RefSeq" id="WP_044987944.1">
    <property type="nucleotide sequence ID" value="NZ_JAAIMT010000019.1"/>
</dbReference>
<proteinExistence type="predicted"/>
<dbReference type="Proteomes" id="UP000285610">
    <property type="component" value="Unassembled WGS sequence"/>
</dbReference>
<comment type="caution">
    <text evidence="2">The sequence shown here is derived from an EMBL/GenBank/DDBJ whole genome shotgun (WGS) entry which is preliminary data.</text>
</comment>
<sequence length="409" mass="46797">MKLSNYARIGKSPLIKAIGIQKNHTNTYYTESQELDRAASGCFSCPNYKNIEFLEYLPQETQNDALFQCNHCSQCVYKTVYKEHIRYINEKNRFGSAKRLKGIALKLFVIYHFCNPDEHGLIKSLSPKELATYLGCTVRSIYNANIKLQEYGYIMLCKDGFTKNRFHVILAEYHTYALTAKDGGRGYATFNLAFLDELVKLDDLNQLRIYLRTALDLDTNRNPENKLVAKTPYSTLRLYLPRYCKPNIIRKALSAVSNLFQVIFSEESVTLQMNPDYHGKRSLEMNNAENATSLRSYFESLDAAMQRLNKSSLKETEAKQNDIDFLKQAGIVKQQGKTKKFYVPFHLTNNDYSDLALLASTYSLSAVKKCISYVYNAYKADLKLNSIGALIRTILKNEESNADILSLNV</sequence>